<dbReference type="PROSITE" id="PS00878">
    <property type="entry name" value="ODR_DC_2_1"/>
    <property type="match status" value="1"/>
</dbReference>
<dbReference type="FunFam" id="3.20.20.10:FF:000003">
    <property type="entry name" value="Diaminopimelate decarboxylase"/>
    <property type="match status" value="1"/>
</dbReference>
<comment type="cofactor">
    <cofactor evidence="1 5 7 8">
        <name>pyridoxal 5'-phosphate</name>
        <dbReference type="ChEBI" id="CHEBI:597326"/>
    </cofactor>
</comment>
<feature type="active site" description="Proton donor" evidence="7">
    <location>
        <position position="355"/>
    </location>
</feature>
<dbReference type="Pfam" id="PF02784">
    <property type="entry name" value="Orn_Arg_deC_N"/>
    <property type="match status" value="1"/>
</dbReference>
<dbReference type="PRINTS" id="PR01179">
    <property type="entry name" value="ODADCRBXLASE"/>
</dbReference>
<evidence type="ECO:0000256" key="5">
    <source>
        <dbReference type="HAMAP-Rule" id="MF_02120"/>
    </source>
</evidence>
<keyword evidence="5 8" id="KW-0457">Lysine biosynthesis</keyword>
<dbReference type="HAMAP" id="MF_02120">
    <property type="entry name" value="LysA"/>
    <property type="match status" value="1"/>
</dbReference>
<dbReference type="EMBL" id="CP051775">
    <property type="protein sequence ID" value="QJE71821.1"/>
    <property type="molecule type" value="Genomic_DNA"/>
</dbReference>
<feature type="domain" description="Orn/DAP/Arg decarboxylase 2 C-terminal" evidence="9">
    <location>
        <begin position="35"/>
        <end position="382"/>
    </location>
</feature>
<accession>A0A858R342</accession>
<evidence type="ECO:0000256" key="7">
    <source>
        <dbReference type="PIRSR" id="PIRSR600183-50"/>
    </source>
</evidence>
<dbReference type="SUPFAM" id="SSF50621">
    <property type="entry name" value="Alanine racemase C-terminal domain-like"/>
    <property type="match status" value="1"/>
</dbReference>
<feature type="binding site" evidence="5">
    <location>
        <position position="384"/>
    </location>
    <ligand>
        <name>substrate</name>
    </ligand>
</feature>
<dbReference type="Pfam" id="PF00278">
    <property type="entry name" value="Orn_DAP_Arg_deC"/>
    <property type="match status" value="1"/>
</dbReference>
<feature type="binding site" evidence="5">
    <location>
        <begin position="284"/>
        <end position="287"/>
    </location>
    <ligand>
        <name>pyridoxal 5'-phosphate</name>
        <dbReference type="ChEBI" id="CHEBI:597326"/>
    </ligand>
</feature>
<feature type="binding site" evidence="5">
    <location>
        <position position="384"/>
    </location>
    <ligand>
        <name>pyridoxal 5'-phosphate</name>
        <dbReference type="ChEBI" id="CHEBI:597326"/>
    </ligand>
</feature>
<dbReference type="AlphaFoldDB" id="A0A858R342"/>
<comment type="pathway">
    <text evidence="5 8">Amino-acid biosynthesis; L-lysine biosynthesis via DAP pathway; L-lysine from DL-2,6-diaminopimelate: step 1/1.</text>
</comment>
<dbReference type="InterPro" id="IPR022643">
    <property type="entry name" value="De-COase2_C"/>
</dbReference>
<proteinExistence type="inferred from homology"/>
<comment type="similarity">
    <text evidence="5">Belongs to the Orn/Lys/Arg decarboxylase class-II family. LysA subfamily.</text>
</comment>
<organism evidence="11 12">
    <name type="scientific">Aerophototrophica crusticola</name>
    <dbReference type="NCBI Taxonomy" id="1709002"/>
    <lineage>
        <taxon>Bacteria</taxon>
        <taxon>Pseudomonadati</taxon>
        <taxon>Pseudomonadota</taxon>
        <taxon>Alphaproteobacteria</taxon>
        <taxon>Rhodospirillales</taxon>
        <taxon>Rhodospirillaceae</taxon>
        <taxon>Aerophototrophica</taxon>
    </lineage>
</organism>
<dbReference type="KEGG" id="acru:HHL28_00665"/>
<dbReference type="SUPFAM" id="SSF51419">
    <property type="entry name" value="PLP-binding barrel"/>
    <property type="match status" value="1"/>
</dbReference>
<dbReference type="InterPro" id="IPR000183">
    <property type="entry name" value="Orn/DAP/Arg_de-COase"/>
</dbReference>
<evidence type="ECO:0000313" key="12">
    <source>
        <dbReference type="Proteomes" id="UP000501891"/>
    </source>
</evidence>
<dbReference type="Gene3D" id="3.20.20.10">
    <property type="entry name" value="Alanine racemase"/>
    <property type="match status" value="1"/>
</dbReference>
<keyword evidence="12" id="KW-1185">Reference proteome</keyword>
<comment type="catalytic activity">
    <reaction evidence="5 8">
        <text>meso-2,6-diaminopimelate + H(+) = L-lysine + CO2</text>
        <dbReference type="Rhea" id="RHEA:15101"/>
        <dbReference type="ChEBI" id="CHEBI:15378"/>
        <dbReference type="ChEBI" id="CHEBI:16526"/>
        <dbReference type="ChEBI" id="CHEBI:32551"/>
        <dbReference type="ChEBI" id="CHEBI:57791"/>
        <dbReference type="EC" id="4.1.1.20"/>
    </reaction>
</comment>
<comment type="subunit">
    <text evidence="5">Homodimer.</text>
</comment>
<dbReference type="NCBIfam" id="TIGR01048">
    <property type="entry name" value="lysA"/>
    <property type="match status" value="1"/>
</dbReference>
<gene>
    <name evidence="5 11" type="primary">lysA</name>
    <name evidence="11" type="ORF">HHL28_00665</name>
</gene>
<dbReference type="CDD" id="cd06828">
    <property type="entry name" value="PLPDE_III_DapDC"/>
    <property type="match status" value="1"/>
</dbReference>
<comment type="function">
    <text evidence="5">Specifically catalyzes the decarboxylation of meso-diaminopimelate (meso-DAP) to L-lysine.</text>
</comment>
<dbReference type="PANTHER" id="PTHR43727:SF2">
    <property type="entry name" value="GROUP IV DECARBOXYLASE"/>
    <property type="match status" value="1"/>
</dbReference>
<evidence type="ECO:0000259" key="10">
    <source>
        <dbReference type="Pfam" id="PF02784"/>
    </source>
</evidence>
<dbReference type="InterPro" id="IPR022653">
    <property type="entry name" value="De-COase2_pyr-phos_BS"/>
</dbReference>
<feature type="modified residue" description="N6-(pyridoxal phosphate)lysine" evidence="5 7">
    <location>
        <position position="70"/>
    </location>
</feature>
<evidence type="ECO:0000256" key="2">
    <source>
        <dbReference type="ARBA" id="ARBA00022793"/>
    </source>
</evidence>
<evidence type="ECO:0000256" key="3">
    <source>
        <dbReference type="ARBA" id="ARBA00022898"/>
    </source>
</evidence>
<evidence type="ECO:0000256" key="8">
    <source>
        <dbReference type="RuleBase" id="RU003738"/>
    </source>
</evidence>
<dbReference type="Gene3D" id="2.40.37.10">
    <property type="entry name" value="Lyase, Ornithine Decarboxylase, Chain A, domain 1"/>
    <property type="match status" value="1"/>
</dbReference>
<feature type="binding site" evidence="5">
    <location>
        <position position="249"/>
    </location>
    <ligand>
        <name>pyridoxal 5'-phosphate</name>
        <dbReference type="ChEBI" id="CHEBI:597326"/>
    </ligand>
</feature>
<dbReference type="Proteomes" id="UP000501891">
    <property type="component" value="Chromosome"/>
</dbReference>
<dbReference type="InterPro" id="IPR009006">
    <property type="entry name" value="Ala_racemase/Decarboxylase_C"/>
</dbReference>
<feature type="binding site" evidence="5">
    <location>
        <position position="323"/>
    </location>
    <ligand>
        <name>substrate</name>
    </ligand>
</feature>
<feature type="domain" description="Orn/DAP/Arg decarboxylase 2 N-terminal" evidence="10">
    <location>
        <begin position="62"/>
        <end position="291"/>
    </location>
</feature>
<keyword evidence="2 5" id="KW-0210">Decarboxylase</keyword>
<keyword evidence="5" id="KW-0028">Amino-acid biosynthesis</keyword>
<sequence length="435" mass="45847">MSCFPTPGFAYVGGALHAEGVPLSRIADAVGTPAYVYSTAGLEANWHAYDDVLAPYRAKGLGIDICYALKANSNLAVIRTLANLGAGADVVSEGEMRRALAAGIPADRIVFSGVGKTPEEVAAALTVGIHQLNVESFPELEMVSAVATRLGKPAPIAIRINPDVDAGTHGKIATGRKEDKFGIDLSLARDAFARAKALPGLQPVAVAIHIGSQLLKTTPFRQAFGKVAELVQVLREDGIPISRIDLGGGLGVPYRPSDAEPDHHSYVAAIFETVGHLGCQVTLEPGRSLVASAGLLLARVNFVKEGLHRRFLVLDAAMNDLMRPALYDAWHTLLPVEEPSPASPLSPVDVVGPVCESGDTFAKQREMPPVAPGALVAFLTAGAYGAAMSGTYNSRPLVPEVLVTGDSFAVVRRRPSFEESLALEKMPDWLSPTPA</sequence>
<feature type="binding site" evidence="5">
    <location>
        <position position="327"/>
    </location>
    <ligand>
        <name>substrate</name>
    </ligand>
</feature>
<name>A0A858R342_9PROT</name>
<dbReference type="GO" id="GO:0009089">
    <property type="term" value="P:lysine biosynthetic process via diaminopimelate"/>
    <property type="evidence" value="ECO:0007669"/>
    <property type="project" value="UniProtKB-UniRule"/>
</dbReference>
<dbReference type="InterPro" id="IPR022657">
    <property type="entry name" value="De-COase2_CS"/>
</dbReference>
<evidence type="ECO:0000313" key="11">
    <source>
        <dbReference type="EMBL" id="QJE71821.1"/>
    </source>
</evidence>
<dbReference type="GO" id="GO:0008836">
    <property type="term" value="F:diaminopimelate decarboxylase activity"/>
    <property type="evidence" value="ECO:0007669"/>
    <property type="project" value="UniProtKB-UniRule"/>
</dbReference>
<dbReference type="UniPathway" id="UPA00034">
    <property type="reaction ID" value="UER00027"/>
</dbReference>
<dbReference type="EC" id="4.1.1.20" evidence="5 6"/>
<keyword evidence="4 5" id="KW-0456">Lyase</keyword>
<feature type="binding site" evidence="5">
    <location>
        <position position="356"/>
    </location>
    <ligand>
        <name>substrate</name>
    </ligand>
</feature>
<protein>
    <recommendedName>
        <fullName evidence="5 6">Diaminopimelate decarboxylase</fullName>
        <shortName evidence="5">DAP decarboxylase</shortName>
        <shortName evidence="5">DAPDC</shortName>
        <ecNumber evidence="5 6">4.1.1.20</ecNumber>
    </recommendedName>
</protein>
<dbReference type="PROSITE" id="PS00879">
    <property type="entry name" value="ODR_DC_2_2"/>
    <property type="match status" value="1"/>
</dbReference>
<evidence type="ECO:0000256" key="6">
    <source>
        <dbReference type="NCBIfam" id="TIGR01048"/>
    </source>
</evidence>
<keyword evidence="3 5" id="KW-0663">Pyridoxal phosphate</keyword>
<evidence type="ECO:0000259" key="9">
    <source>
        <dbReference type="Pfam" id="PF00278"/>
    </source>
</evidence>
<dbReference type="PANTHER" id="PTHR43727">
    <property type="entry name" value="DIAMINOPIMELATE DECARBOXYLASE"/>
    <property type="match status" value="1"/>
</dbReference>
<reference evidence="11" key="1">
    <citation type="submission" date="2020-04" db="EMBL/GenBank/DDBJ databases">
        <title>A desert anoxygenic phototrophic bacterium fixes CO2 using RubisCO under aerobic conditions.</title>
        <authorList>
            <person name="Tang K."/>
        </authorList>
    </citation>
    <scope>NUCLEOTIDE SEQUENCE [LARGE SCALE GENOMIC DNA]</scope>
    <source>
        <strain evidence="11">MIMtkB3</strain>
    </source>
</reference>
<dbReference type="InterPro" id="IPR002986">
    <property type="entry name" value="DAP_deCOOHase_LysA"/>
</dbReference>
<dbReference type="GO" id="GO:0030170">
    <property type="term" value="F:pyridoxal phosphate binding"/>
    <property type="evidence" value="ECO:0007669"/>
    <property type="project" value="UniProtKB-UniRule"/>
</dbReference>
<dbReference type="InterPro" id="IPR022644">
    <property type="entry name" value="De-COase2_N"/>
</dbReference>
<dbReference type="PRINTS" id="PR01181">
    <property type="entry name" value="DAPDCRBXLASE"/>
</dbReference>
<evidence type="ECO:0000256" key="1">
    <source>
        <dbReference type="ARBA" id="ARBA00001933"/>
    </source>
</evidence>
<feature type="binding site" evidence="5">
    <location>
        <position position="287"/>
    </location>
    <ligand>
        <name>substrate</name>
    </ligand>
</feature>
<evidence type="ECO:0000256" key="4">
    <source>
        <dbReference type="ARBA" id="ARBA00023239"/>
    </source>
</evidence>
<dbReference type="InterPro" id="IPR029066">
    <property type="entry name" value="PLP-binding_barrel"/>
</dbReference>